<protein>
    <recommendedName>
        <fullName evidence="4">NADH-quinone oxidoreductase subunit E</fullName>
    </recommendedName>
</protein>
<evidence type="ECO:0008006" key="4">
    <source>
        <dbReference type="Google" id="ProtNLM"/>
    </source>
</evidence>
<evidence type="ECO:0000313" key="2">
    <source>
        <dbReference type="EMBL" id="GLQ34780.1"/>
    </source>
</evidence>
<organism evidence="2 3">
    <name type="scientific">Amylibacter marinus</name>
    <dbReference type="NCBI Taxonomy" id="1475483"/>
    <lineage>
        <taxon>Bacteria</taxon>
        <taxon>Pseudomonadati</taxon>
        <taxon>Pseudomonadota</taxon>
        <taxon>Alphaproteobacteria</taxon>
        <taxon>Rhodobacterales</taxon>
        <taxon>Paracoccaceae</taxon>
        <taxon>Amylibacter</taxon>
    </lineage>
</organism>
<evidence type="ECO:0000256" key="1">
    <source>
        <dbReference type="SAM" id="MobiDB-lite"/>
    </source>
</evidence>
<dbReference type="EMBL" id="BSNN01000002">
    <property type="protein sequence ID" value="GLQ34780.1"/>
    <property type="molecule type" value="Genomic_DNA"/>
</dbReference>
<reference evidence="3" key="1">
    <citation type="journal article" date="2019" name="Int. J. Syst. Evol. Microbiol.">
        <title>The Global Catalogue of Microorganisms (GCM) 10K type strain sequencing project: providing services to taxonomists for standard genome sequencing and annotation.</title>
        <authorList>
            <consortium name="The Broad Institute Genomics Platform"/>
            <consortium name="The Broad Institute Genome Sequencing Center for Infectious Disease"/>
            <person name="Wu L."/>
            <person name="Ma J."/>
        </authorList>
    </citation>
    <scope>NUCLEOTIDE SEQUENCE [LARGE SCALE GENOMIC DNA]</scope>
    <source>
        <strain evidence="3">NBRC 110140</strain>
    </source>
</reference>
<proteinExistence type="predicted"/>
<sequence length="124" mass="13572">MPEEAPKPAAKKPAAKKPAAKKPAAKKPAAKKPAAEKPPVLYTERPDQVDDLKLISGVGPKLEATCHDIGVYQFAQIANWKKADIATVDDKLSFKGRIVRDEWVKQAKVLAKGGETEFSKRKKK</sequence>
<dbReference type="Proteomes" id="UP001156694">
    <property type="component" value="Unassembled WGS sequence"/>
</dbReference>
<gene>
    <name evidence="2" type="ORF">GCM10007939_10630</name>
</gene>
<accession>A0ABQ5VU25</accession>
<keyword evidence="3" id="KW-1185">Reference proteome</keyword>
<name>A0ABQ5VU25_9RHOB</name>
<feature type="compositionally biased region" description="Basic residues" evidence="1">
    <location>
        <begin position="9"/>
        <end position="30"/>
    </location>
</feature>
<comment type="caution">
    <text evidence="2">The sequence shown here is derived from an EMBL/GenBank/DDBJ whole genome shotgun (WGS) entry which is preliminary data.</text>
</comment>
<feature type="region of interest" description="Disordered" evidence="1">
    <location>
        <begin position="1"/>
        <end position="44"/>
    </location>
</feature>
<evidence type="ECO:0000313" key="3">
    <source>
        <dbReference type="Proteomes" id="UP001156694"/>
    </source>
</evidence>